<evidence type="ECO:0000256" key="1">
    <source>
        <dbReference type="SAM" id="MobiDB-lite"/>
    </source>
</evidence>
<proteinExistence type="predicted"/>
<evidence type="ECO:0000313" key="2">
    <source>
        <dbReference type="EMBL" id="KAK2944575.1"/>
    </source>
</evidence>
<gene>
    <name evidence="2" type="ORF">BLNAU_20529</name>
</gene>
<protein>
    <submittedName>
        <fullName evidence="2">Uncharacterized protein</fullName>
    </submittedName>
</protein>
<organism evidence="2 3">
    <name type="scientific">Blattamonas nauphoetae</name>
    <dbReference type="NCBI Taxonomy" id="2049346"/>
    <lineage>
        <taxon>Eukaryota</taxon>
        <taxon>Metamonada</taxon>
        <taxon>Preaxostyla</taxon>
        <taxon>Oxymonadida</taxon>
        <taxon>Blattamonas</taxon>
    </lineage>
</organism>
<evidence type="ECO:0000313" key="3">
    <source>
        <dbReference type="Proteomes" id="UP001281761"/>
    </source>
</evidence>
<comment type="caution">
    <text evidence="2">The sequence shown here is derived from an EMBL/GenBank/DDBJ whole genome shotgun (WGS) entry which is preliminary data.</text>
</comment>
<feature type="region of interest" description="Disordered" evidence="1">
    <location>
        <begin position="1"/>
        <end position="32"/>
    </location>
</feature>
<dbReference type="Proteomes" id="UP001281761">
    <property type="component" value="Unassembled WGS sequence"/>
</dbReference>
<feature type="compositionally biased region" description="Basic and acidic residues" evidence="1">
    <location>
        <begin position="1"/>
        <end position="21"/>
    </location>
</feature>
<accession>A0ABQ9X2Q4</accession>
<dbReference type="EMBL" id="JARBJD010000293">
    <property type="protein sequence ID" value="KAK2944575.1"/>
    <property type="molecule type" value="Genomic_DNA"/>
</dbReference>
<keyword evidence="3" id="KW-1185">Reference proteome</keyword>
<sequence length="123" mass="12954">MASDDKSRLLEREQGALRDNNKGSTRVADGDKLRREKGEASVAIICNGAAVGEGIVGLALTFTNVLDEDGGVRTSESDVGAVDKDTSAFLSGTIRENTRSDVQLNALSKIRCGLCTDGSPIRV</sequence>
<name>A0ABQ9X2Q4_9EUKA</name>
<reference evidence="2 3" key="1">
    <citation type="journal article" date="2022" name="bioRxiv">
        <title>Genomics of Preaxostyla Flagellates Illuminates Evolutionary Transitions and the Path Towards Mitochondrial Loss.</title>
        <authorList>
            <person name="Novak L.V.F."/>
            <person name="Treitli S.C."/>
            <person name="Pyrih J."/>
            <person name="Halakuc P."/>
            <person name="Pipaliya S.V."/>
            <person name="Vacek V."/>
            <person name="Brzon O."/>
            <person name="Soukal P."/>
            <person name="Eme L."/>
            <person name="Dacks J.B."/>
            <person name="Karnkowska A."/>
            <person name="Elias M."/>
            <person name="Hampl V."/>
        </authorList>
    </citation>
    <scope>NUCLEOTIDE SEQUENCE [LARGE SCALE GENOMIC DNA]</scope>
    <source>
        <strain evidence="2">NAU3</strain>
        <tissue evidence="2">Gut</tissue>
    </source>
</reference>